<sequence>MEWKETIFKIYSYDKRFTDWLGGQMEEQKTGFKATRKLHENFYFVCGMKDGAILQWNPLDHYEMKKKITVGGHVTALSFSVNGEFLALADHNQSVIIWTSNSIESNQTWTTVFKGKCNNLQGFSWLSTDSITDTNCKLALNSNGVKMRVETNPLEVELPSSASLASKERASH</sequence>
<dbReference type="Pfam" id="PF21029">
    <property type="entry name" value="RMC1_N"/>
    <property type="match status" value="1"/>
</dbReference>
<dbReference type="OrthoDB" id="6778822at2759"/>
<evidence type="ECO:0000313" key="3">
    <source>
        <dbReference type="Proteomes" id="UP000789390"/>
    </source>
</evidence>
<proteinExistence type="predicted"/>
<dbReference type="InterPro" id="IPR015943">
    <property type="entry name" value="WD40/YVTN_repeat-like_dom_sf"/>
</dbReference>
<dbReference type="Proteomes" id="UP000789390">
    <property type="component" value="Unassembled WGS sequence"/>
</dbReference>
<dbReference type="AlphaFoldDB" id="A0A8J2RP48"/>
<dbReference type="EMBL" id="CAKKLH010000178">
    <property type="protein sequence ID" value="CAH0105228.1"/>
    <property type="molecule type" value="Genomic_DNA"/>
</dbReference>
<feature type="domain" description="Regulator of MON1-CCZ1 complex N-terminal" evidence="1">
    <location>
        <begin position="63"/>
        <end position="131"/>
    </location>
</feature>
<protein>
    <recommendedName>
        <fullName evidence="1">Regulator of MON1-CCZ1 complex N-terminal domain-containing protein</fullName>
    </recommendedName>
</protein>
<dbReference type="Gene3D" id="2.130.10.10">
    <property type="entry name" value="YVTN repeat-like/Quinoprotein amine dehydrogenase"/>
    <property type="match status" value="1"/>
</dbReference>
<gene>
    <name evidence="2" type="ORF">DGAL_LOCUS8245</name>
</gene>
<organism evidence="2 3">
    <name type="scientific">Daphnia galeata</name>
    <dbReference type="NCBI Taxonomy" id="27404"/>
    <lineage>
        <taxon>Eukaryota</taxon>
        <taxon>Metazoa</taxon>
        <taxon>Ecdysozoa</taxon>
        <taxon>Arthropoda</taxon>
        <taxon>Crustacea</taxon>
        <taxon>Branchiopoda</taxon>
        <taxon>Diplostraca</taxon>
        <taxon>Cladocera</taxon>
        <taxon>Anomopoda</taxon>
        <taxon>Daphniidae</taxon>
        <taxon>Daphnia</taxon>
    </lineage>
</organism>
<accession>A0A8J2RP48</accession>
<comment type="caution">
    <text evidence="2">The sequence shown here is derived from an EMBL/GenBank/DDBJ whole genome shotgun (WGS) entry which is preliminary data.</text>
</comment>
<name>A0A8J2RP48_9CRUS</name>
<evidence type="ECO:0000259" key="1">
    <source>
        <dbReference type="Pfam" id="PF21029"/>
    </source>
</evidence>
<evidence type="ECO:0000313" key="2">
    <source>
        <dbReference type="EMBL" id="CAH0105228.1"/>
    </source>
</evidence>
<keyword evidence="3" id="KW-1185">Reference proteome</keyword>
<dbReference type="InterPro" id="IPR036322">
    <property type="entry name" value="WD40_repeat_dom_sf"/>
</dbReference>
<dbReference type="InterPro" id="IPR049040">
    <property type="entry name" value="RMC1_N"/>
</dbReference>
<reference evidence="2" key="1">
    <citation type="submission" date="2021-11" db="EMBL/GenBank/DDBJ databases">
        <authorList>
            <person name="Schell T."/>
        </authorList>
    </citation>
    <scope>NUCLEOTIDE SEQUENCE</scope>
    <source>
        <strain evidence="2">M5</strain>
    </source>
</reference>
<dbReference type="SUPFAM" id="SSF50978">
    <property type="entry name" value="WD40 repeat-like"/>
    <property type="match status" value="1"/>
</dbReference>